<dbReference type="AlphaFoldDB" id="A0A9P5HNY6"/>
<gene>
    <name evidence="1" type="ORF">G7Z17_g162</name>
</gene>
<dbReference type="EMBL" id="JAANBB010000001">
    <property type="protein sequence ID" value="KAF7558147.1"/>
    <property type="molecule type" value="Genomic_DNA"/>
</dbReference>
<name>A0A9P5HNY6_9HYPO</name>
<evidence type="ECO:0000313" key="1">
    <source>
        <dbReference type="EMBL" id="KAF7558147.1"/>
    </source>
</evidence>
<dbReference type="OrthoDB" id="9971601at2759"/>
<reference evidence="1" key="1">
    <citation type="submission" date="2020-03" db="EMBL/GenBank/DDBJ databases">
        <title>Draft Genome Sequence of Cylindrodendrum hubeiense.</title>
        <authorList>
            <person name="Buettner E."/>
            <person name="Kellner H."/>
        </authorList>
    </citation>
    <scope>NUCLEOTIDE SEQUENCE</scope>
    <source>
        <strain evidence="1">IHI 201604</strain>
    </source>
</reference>
<comment type="caution">
    <text evidence="1">The sequence shown here is derived from an EMBL/GenBank/DDBJ whole genome shotgun (WGS) entry which is preliminary data.</text>
</comment>
<sequence length="353" mass="39425">MEKTRQDTLQAYFASPNATLRPILTSLNGDNSWLISLPRPSAERAGRTFYHVVFEPWLAGPTSILSSWFIGITLPQLPNIPDPQAIEGAIRQIEEAAAALVTQSSEPIDERSDGDYTGGIDAILLQFHFADHIHEATLRLFHENIPVIATPEAIEVIKPWGHFKTITTIQNLDVSSKTWRDSALHPGDPVPSWFTPIRIPGHAELNFCTAMIWSHLNDNGEEVHEAIFNSPHGTRLDEGPLQAFLDAEPQTEKLAMLHGLKESHTAWWQTTLGVKGGLAFYRRLGGVKYWLPSHHSSLAYSGIFMRLSRTLDTARTMEWGLNEEKKERGEGDEELNKPNLVEVENGGCVILES</sequence>
<keyword evidence="2" id="KW-1185">Reference proteome</keyword>
<dbReference type="PANTHER" id="PTHR36142:SF2">
    <property type="entry name" value="METALLO-HYDROLASE_OXIDOREDUCTASE SUPERFAMILY PROTEIN"/>
    <property type="match status" value="1"/>
</dbReference>
<organism evidence="1 2">
    <name type="scientific">Cylindrodendrum hubeiense</name>
    <dbReference type="NCBI Taxonomy" id="595255"/>
    <lineage>
        <taxon>Eukaryota</taxon>
        <taxon>Fungi</taxon>
        <taxon>Dikarya</taxon>
        <taxon>Ascomycota</taxon>
        <taxon>Pezizomycotina</taxon>
        <taxon>Sordariomycetes</taxon>
        <taxon>Hypocreomycetidae</taxon>
        <taxon>Hypocreales</taxon>
        <taxon>Nectriaceae</taxon>
        <taxon>Cylindrodendrum</taxon>
    </lineage>
</organism>
<evidence type="ECO:0000313" key="2">
    <source>
        <dbReference type="Proteomes" id="UP000722485"/>
    </source>
</evidence>
<protein>
    <submittedName>
        <fullName evidence="1">Uncharacterized protein</fullName>
    </submittedName>
</protein>
<dbReference type="Proteomes" id="UP000722485">
    <property type="component" value="Unassembled WGS sequence"/>
</dbReference>
<dbReference type="PANTHER" id="PTHR36142">
    <property type="entry name" value="METALLO-HYDROLASE/OXIDOREDUCTASE SUPERFAMILY PROTEIN"/>
    <property type="match status" value="1"/>
</dbReference>
<accession>A0A9P5HNY6</accession>
<proteinExistence type="predicted"/>